<dbReference type="Proteomes" id="UP000297972">
    <property type="component" value="Unassembled WGS sequence"/>
</dbReference>
<keyword evidence="3" id="KW-1185">Reference proteome</keyword>
<dbReference type="OrthoDB" id="7189296at2"/>
<dbReference type="EMBL" id="SRPG01000042">
    <property type="protein sequence ID" value="TGN62509.1"/>
    <property type="molecule type" value="Genomic_DNA"/>
</dbReference>
<organism evidence="2 3">
    <name type="scientific">Paracoccus liaowanqingii</name>
    <dbReference type="NCBI Taxonomy" id="2560053"/>
    <lineage>
        <taxon>Bacteria</taxon>
        <taxon>Pseudomonadati</taxon>
        <taxon>Pseudomonadota</taxon>
        <taxon>Alphaproteobacteria</taxon>
        <taxon>Rhodobacterales</taxon>
        <taxon>Paracoccaceae</taxon>
        <taxon>Paracoccus</taxon>
    </lineage>
</organism>
<sequence length="157" mass="16963">MKSKRMCCSMRFSPPVVHHRLSDLIPSEHGASAIEFALLAPFLIVALLGTVDVGRALTEHMIIGSLLRTGAQGAIAGRNGPEIENIIRASNKDTLVAVNVVRICTCPESAPLSMQCGTTCAGSAPTNIHYSLTAQKLYNSIFLSDIYLSRRLQVQVR</sequence>
<gene>
    <name evidence="2" type="ORF">E4L95_06455</name>
</gene>
<dbReference type="Pfam" id="PF07811">
    <property type="entry name" value="TadE"/>
    <property type="match status" value="1"/>
</dbReference>
<evidence type="ECO:0000259" key="1">
    <source>
        <dbReference type="Pfam" id="PF07811"/>
    </source>
</evidence>
<comment type="caution">
    <text evidence="2">The sequence shown here is derived from an EMBL/GenBank/DDBJ whole genome shotgun (WGS) entry which is preliminary data.</text>
</comment>
<feature type="domain" description="TadE-like" evidence="1">
    <location>
        <begin position="30"/>
        <end position="71"/>
    </location>
</feature>
<accession>A0A4Z1CLV7</accession>
<reference evidence="2 3" key="1">
    <citation type="submission" date="2019-03" db="EMBL/GenBank/DDBJ databases">
        <authorList>
            <person name="Li J."/>
        </authorList>
    </citation>
    <scope>NUCLEOTIDE SEQUENCE [LARGE SCALE GENOMIC DNA]</scope>
    <source>
        <strain evidence="2 3">3058</strain>
    </source>
</reference>
<dbReference type="InterPro" id="IPR012495">
    <property type="entry name" value="TadE-like_dom"/>
</dbReference>
<protein>
    <submittedName>
        <fullName evidence="2">Pilus assembly protein</fullName>
    </submittedName>
</protein>
<dbReference type="AlphaFoldDB" id="A0A4Z1CLV7"/>
<evidence type="ECO:0000313" key="3">
    <source>
        <dbReference type="Proteomes" id="UP000297972"/>
    </source>
</evidence>
<name>A0A4Z1CLV7_9RHOB</name>
<evidence type="ECO:0000313" key="2">
    <source>
        <dbReference type="EMBL" id="TGN62509.1"/>
    </source>
</evidence>
<proteinExistence type="predicted"/>